<evidence type="ECO:0000313" key="1">
    <source>
        <dbReference type="EMBL" id="PWU45913.1"/>
    </source>
</evidence>
<dbReference type="OrthoDB" id="3870258at2"/>
<dbReference type="RefSeq" id="WP_109946148.1">
    <property type="nucleotide sequence ID" value="NZ_QGSV01000235.1"/>
</dbReference>
<protein>
    <recommendedName>
        <fullName evidence="3">Nucleotidyl transferase AbiEii/AbiGii toxin family protein</fullName>
    </recommendedName>
</protein>
<dbReference type="AlphaFoldDB" id="A0A317K432"/>
<organism evidence="1 2">
    <name type="scientific">Micromonospora globispora</name>
    <dbReference type="NCBI Taxonomy" id="1450148"/>
    <lineage>
        <taxon>Bacteria</taxon>
        <taxon>Bacillati</taxon>
        <taxon>Actinomycetota</taxon>
        <taxon>Actinomycetes</taxon>
        <taxon>Micromonosporales</taxon>
        <taxon>Micromonosporaceae</taxon>
        <taxon>Micromonospora</taxon>
    </lineage>
</organism>
<reference evidence="2" key="1">
    <citation type="submission" date="2018-05" db="EMBL/GenBank/DDBJ databases">
        <title>Micromonospora globispora sp. nov. and Micromonospora rugosa sp. nov., isolated from marine sediment.</title>
        <authorList>
            <person name="Carro L."/>
            <person name="Aysel V."/>
            <person name="Cetin D."/>
            <person name="Igual J.M."/>
            <person name="Klenk H.-P."/>
            <person name="Trujillo M.E."/>
            <person name="Sahin N."/>
        </authorList>
    </citation>
    <scope>NUCLEOTIDE SEQUENCE [LARGE SCALE GENOMIC DNA]</scope>
    <source>
        <strain evidence="2">S2904</strain>
    </source>
</reference>
<gene>
    <name evidence="1" type="ORF">DLJ46_19930</name>
</gene>
<dbReference type="Proteomes" id="UP000245683">
    <property type="component" value="Unassembled WGS sequence"/>
</dbReference>
<dbReference type="EMBL" id="QGSV01000235">
    <property type="protein sequence ID" value="PWU45913.1"/>
    <property type="molecule type" value="Genomic_DNA"/>
</dbReference>
<evidence type="ECO:0008006" key="3">
    <source>
        <dbReference type="Google" id="ProtNLM"/>
    </source>
</evidence>
<comment type="caution">
    <text evidence="1">The sequence shown here is derived from an EMBL/GenBank/DDBJ whole genome shotgun (WGS) entry which is preliminary data.</text>
</comment>
<dbReference type="InterPro" id="IPR014942">
    <property type="entry name" value="AbiEii"/>
</dbReference>
<proteinExistence type="predicted"/>
<evidence type="ECO:0000313" key="2">
    <source>
        <dbReference type="Proteomes" id="UP000245683"/>
    </source>
</evidence>
<keyword evidence="2" id="KW-1185">Reference proteome</keyword>
<dbReference type="Pfam" id="PF08843">
    <property type="entry name" value="AbiEii"/>
    <property type="match status" value="1"/>
</dbReference>
<sequence>MDQVHLRLAEIGLRVAARYGFALAGGYAVQAHGILDRPSEDVDLFTAWERRGEFAAAVDAVVDGYRAGGYSVEVTQRFDTFARLAVTDPAHAVGCQNIVTAVDLGRGRARLDVEHHRSHVAAPAVPRVVPDHRLASTPDS</sequence>
<accession>A0A317K432</accession>
<name>A0A317K432_9ACTN</name>